<evidence type="ECO:0000313" key="3">
    <source>
        <dbReference type="Proteomes" id="UP000265750"/>
    </source>
</evidence>
<dbReference type="Proteomes" id="UP000265750">
    <property type="component" value="Unassembled WGS sequence"/>
</dbReference>
<feature type="compositionally biased region" description="Basic and acidic residues" evidence="1">
    <location>
        <begin position="75"/>
        <end position="88"/>
    </location>
</feature>
<sequence>MIFRRPRASPEGPVDAARGAVPHGDDAARAVPVGDEPVEGVVDRGEPAADAVASPSGMPGTTPAMHGAVPNAARSRWDAPDGQREPERTAAPPAADGGALSGALRVVALVLLGGGALYVGLLSVRPDGAAPPATVRAPRVVESSPVPPAPDPPPAPLRIEGFETLRDLNLRGQAFRLARPVPEAPAAVCQAFAAAGWSAGDWGASPLGDREECLAERAYGDRGSADGFAVLRGRETLMEIRIKLNLGADARRLEAARDAGDLVAGLFRRWRWGGGVDLARRIAALQPFEAELGGTRVRLMREHGDVERWNLVLLFPAPSAPNEAALRRLSLAALAAANGRGEAAPARTP</sequence>
<organism evidence="2 3">
    <name type="scientific">Aureimonas flava</name>
    <dbReference type="NCBI Taxonomy" id="2320271"/>
    <lineage>
        <taxon>Bacteria</taxon>
        <taxon>Pseudomonadati</taxon>
        <taxon>Pseudomonadota</taxon>
        <taxon>Alphaproteobacteria</taxon>
        <taxon>Hyphomicrobiales</taxon>
        <taxon>Aurantimonadaceae</taxon>
        <taxon>Aureimonas</taxon>
    </lineage>
</organism>
<comment type="caution">
    <text evidence="2">The sequence shown here is derived from an EMBL/GenBank/DDBJ whole genome shotgun (WGS) entry which is preliminary data.</text>
</comment>
<evidence type="ECO:0000256" key="1">
    <source>
        <dbReference type="SAM" id="MobiDB-lite"/>
    </source>
</evidence>
<name>A0A3A1WP02_9HYPH</name>
<dbReference type="EMBL" id="QYRN01000002">
    <property type="protein sequence ID" value="RIY02463.1"/>
    <property type="molecule type" value="Genomic_DNA"/>
</dbReference>
<accession>A0A3A1WP02</accession>
<protein>
    <submittedName>
        <fullName evidence="2">Uncharacterized protein</fullName>
    </submittedName>
</protein>
<proteinExistence type="predicted"/>
<dbReference type="OrthoDB" id="7916521at2"/>
<dbReference type="AlphaFoldDB" id="A0A3A1WP02"/>
<dbReference type="InterPro" id="IPR046071">
    <property type="entry name" value="DUF6030"/>
</dbReference>
<reference evidence="3" key="1">
    <citation type="submission" date="2018-09" db="EMBL/GenBank/DDBJ databases">
        <authorList>
            <person name="Tuo L."/>
        </authorList>
    </citation>
    <scope>NUCLEOTIDE SEQUENCE [LARGE SCALE GENOMIC DNA]</scope>
    <source>
        <strain evidence="3">M2BS4Y-1</strain>
    </source>
</reference>
<evidence type="ECO:0000313" key="2">
    <source>
        <dbReference type="EMBL" id="RIY02463.1"/>
    </source>
</evidence>
<feature type="region of interest" description="Disordered" evidence="1">
    <location>
        <begin position="1"/>
        <end position="97"/>
    </location>
</feature>
<gene>
    <name evidence="2" type="ORF">D3218_03570</name>
</gene>
<keyword evidence="3" id="KW-1185">Reference proteome</keyword>
<dbReference type="RefSeq" id="WP_119538542.1">
    <property type="nucleotide sequence ID" value="NZ_QYRN01000002.1"/>
</dbReference>
<dbReference type="Pfam" id="PF19495">
    <property type="entry name" value="DUF6030"/>
    <property type="match status" value="1"/>
</dbReference>